<dbReference type="STRING" id="990371.SAMN05421813_107117"/>
<evidence type="ECO:0000256" key="1">
    <source>
        <dbReference type="ARBA" id="ARBA00004141"/>
    </source>
</evidence>
<keyword evidence="3 5" id="KW-1133">Transmembrane helix</keyword>
<reference evidence="7" key="1">
    <citation type="submission" date="2016-10" db="EMBL/GenBank/DDBJ databases">
        <authorList>
            <person name="Varghese N."/>
            <person name="Submissions S."/>
        </authorList>
    </citation>
    <scope>NUCLEOTIDE SEQUENCE [LARGE SCALE GENOMIC DNA]</scope>
    <source>
        <strain evidence="7">DSM 24536</strain>
    </source>
</reference>
<sequence length="112" mass="12632">MNVIDLILTWFSALSFLFYGLSFYTSGHMKDEFKRYGLEKFALLTSILQMLGGIGLIVGLLVHPILLISSAGLSILMLFGFSVRLKIKDGFWQSLPALSYFMLNSYLFYSGL</sequence>
<dbReference type="EMBL" id="FNHH01000007">
    <property type="protein sequence ID" value="SDM18769.1"/>
    <property type="molecule type" value="Genomic_DNA"/>
</dbReference>
<keyword evidence="7" id="KW-1185">Reference proteome</keyword>
<keyword evidence="4 5" id="KW-0472">Membrane</keyword>
<feature type="transmembrane region" description="Helical" evidence="5">
    <location>
        <begin position="65"/>
        <end position="83"/>
    </location>
</feature>
<dbReference type="Pfam" id="PF13564">
    <property type="entry name" value="DoxX_2"/>
    <property type="match status" value="1"/>
</dbReference>
<dbReference type="RefSeq" id="WP_090702708.1">
    <property type="nucleotide sequence ID" value="NZ_FNHH01000007.1"/>
</dbReference>
<evidence type="ECO:0000256" key="2">
    <source>
        <dbReference type="ARBA" id="ARBA00022692"/>
    </source>
</evidence>
<comment type="subcellular location">
    <subcellularLocation>
        <location evidence="1">Membrane</location>
        <topology evidence="1">Multi-pass membrane protein</topology>
    </subcellularLocation>
</comment>
<evidence type="ECO:0000256" key="4">
    <source>
        <dbReference type="ARBA" id="ARBA00023136"/>
    </source>
</evidence>
<evidence type="ECO:0000313" key="6">
    <source>
        <dbReference type="EMBL" id="SDM18769.1"/>
    </source>
</evidence>
<proteinExistence type="predicted"/>
<gene>
    <name evidence="6" type="ORF">SAMN05421813_107117</name>
</gene>
<dbReference type="OrthoDB" id="799482at2"/>
<dbReference type="Proteomes" id="UP000199226">
    <property type="component" value="Unassembled WGS sequence"/>
</dbReference>
<name>A0A1G9R667_9SPHI</name>
<dbReference type="InterPro" id="IPR032808">
    <property type="entry name" value="DoxX"/>
</dbReference>
<feature type="transmembrane region" description="Helical" evidence="5">
    <location>
        <begin position="90"/>
        <end position="109"/>
    </location>
</feature>
<dbReference type="AlphaFoldDB" id="A0A1G9R667"/>
<accession>A0A1G9R667</accession>
<organism evidence="6 7">
    <name type="scientific">Daejeonella rubra</name>
    <dbReference type="NCBI Taxonomy" id="990371"/>
    <lineage>
        <taxon>Bacteria</taxon>
        <taxon>Pseudomonadati</taxon>
        <taxon>Bacteroidota</taxon>
        <taxon>Sphingobacteriia</taxon>
        <taxon>Sphingobacteriales</taxon>
        <taxon>Sphingobacteriaceae</taxon>
        <taxon>Daejeonella</taxon>
    </lineage>
</organism>
<dbReference type="GO" id="GO:0016020">
    <property type="term" value="C:membrane"/>
    <property type="evidence" value="ECO:0007669"/>
    <property type="project" value="UniProtKB-SubCell"/>
</dbReference>
<feature type="transmembrane region" description="Helical" evidence="5">
    <location>
        <begin position="41"/>
        <end position="59"/>
    </location>
</feature>
<protein>
    <submittedName>
        <fullName evidence="6">DoxX-like family protein</fullName>
    </submittedName>
</protein>
<evidence type="ECO:0000256" key="3">
    <source>
        <dbReference type="ARBA" id="ARBA00022989"/>
    </source>
</evidence>
<feature type="transmembrane region" description="Helical" evidence="5">
    <location>
        <begin position="6"/>
        <end position="29"/>
    </location>
</feature>
<keyword evidence="2 5" id="KW-0812">Transmembrane</keyword>
<evidence type="ECO:0000256" key="5">
    <source>
        <dbReference type="SAM" id="Phobius"/>
    </source>
</evidence>
<evidence type="ECO:0000313" key="7">
    <source>
        <dbReference type="Proteomes" id="UP000199226"/>
    </source>
</evidence>